<dbReference type="Proteomes" id="UP000682733">
    <property type="component" value="Unassembled WGS sequence"/>
</dbReference>
<organism evidence="3 6">
    <name type="scientific">Didymodactylos carnosus</name>
    <dbReference type="NCBI Taxonomy" id="1234261"/>
    <lineage>
        <taxon>Eukaryota</taxon>
        <taxon>Metazoa</taxon>
        <taxon>Spiralia</taxon>
        <taxon>Gnathifera</taxon>
        <taxon>Rotifera</taxon>
        <taxon>Eurotatoria</taxon>
        <taxon>Bdelloidea</taxon>
        <taxon>Philodinida</taxon>
        <taxon>Philodinidae</taxon>
        <taxon>Didymodactylos</taxon>
    </lineage>
</organism>
<dbReference type="PANTHER" id="PTHR10656">
    <property type="entry name" value="CELL FATE DETERMINING PROTEIN MAB21-RELATED"/>
    <property type="match status" value="1"/>
</dbReference>
<keyword evidence="6" id="KW-1185">Reference proteome</keyword>
<evidence type="ECO:0000313" key="3">
    <source>
        <dbReference type="EMBL" id="CAF1295247.1"/>
    </source>
</evidence>
<dbReference type="Proteomes" id="UP000681722">
    <property type="component" value="Unassembled WGS sequence"/>
</dbReference>
<dbReference type="Proteomes" id="UP000663829">
    <property type="component" value="Unassembled WGS sequence"/>
</dbReference>
<gene>
    <name evidence="3" type="ORF">GPM918_LOCUS28242</name>
    <name evidence="2" type="ORF">OVA965_LOCUS22791</name>
    <name evidence="5" type="ORF">SRO942_LOCUS28721</name>
    <name evidence="4" type="ORF">TMI583_LOCUS23501</name>
</gene>
<dbReference type="EMBL" id="CAJNOQ010012236">
    <property type="protein sequence ID" value="CAF1295247.1"/>
    <property type="molecule type" value="Genomic_DNA"/>
</dbReference>
<dbReference type="EMBL" id="CAJOBA010034504">
    <property type="protein sequence ID" value="CAF3986657.1"/>
    <property type="molecule type" value="Genomic_DNA"/>
</dbReference>
<dbReference type="EMBL" id="CAJNOK010012982">
    <property type="protein sequence ID" value="CAF1175512.1"/>
    <property type="molecule type" value="Genomic_DNA"/>
</dbReference>
<dbReference type="PANTHER" id="PTHR10656:SF42">
    <property type="entry name" value="CYCLIC GMP-AMP SYNTHASE-LIKE PROTEIN-RELATED"/>
    <property type="match status" value="1"/>
</dbReference>
<evidence type="ECO:0000313" key="4">
    <source>
        <dbReference type="EMBL" id="CAF3986657.1"/>
    </source>
</evidence>
<dbReference type="Proteomes" id="UP000677228">
    <property type="component" value="Unassembled WGS sequence"/>
</dbReference>
<comment type="similarity">
    <text evidence="1">Belongs to the mab-21 family.</text>
</comment>
<evidence type="ECO:0000313" key="2">
    <source>
        <dbReference type="EMBL" id="CAF1175512.1"/>
    </source>
</evidence>
<sequence length="431" mass="51365">MLDEAVTGQKAYGMNSTYEVYLGIKEAKQLASLYFCQFEIFRLHPLLSASFPAFTNCVDNELIDLTPAITLLEWPLCLKPTLSALEKRFSKIMVDELRSIPFCLVSKWSGIGNEEEDGHIEFCYSYSKAETFLTLQRTSKQTAFTLIIKLLFYRYILDNNSELELGKKEKHIDSYLVKILTFWFIELISEAQWNASRERCLVPYLVGFLDFVINCFEDRYVSSYWNRNIDSSANNLIQTINHSHLNETVLVLKLIRKNPCWYIERLQTNSQLEWIKLNEQYFQQINDQHLFDIFIYVFGYYNLEQHHEEMNAYERFQFYILCSSMVQIIMQHYYRMSATTWQQLFDAQPFQQEQCLTGLIKQWHDDQEYGKEFYMTQSERRAEKYLRKIISFIIIEWLCQSSTFAYQFLAPDVIRTKYTQLFSFIPSKYSI</sequence>
<evidence type="ECO:0000313" key="5">
    <source>
        <dbReference type="EMBL" id="CAF4108574.1"/>
    </source>
</evidence>
<dbReference type="AlphaFoldDB" id="A0A815DCN8"/>
<reference evidence="3" key="1">
    <citation type="submission" date="2021-02" db="EMBL/GenBank/DDBJ databases">
        <authorList>
            <person name="Nowell W R."/>
        </authorList>
    </citation>
    <scope>NUCLEOTIDE SEQUENCE</scope>
</reference>
<dbReference type="EMBL" id="CAJOBC010034706">
    <property type="protein sequence ID" value="CAF4108574.1"/>
    <property type="molecule type" value="Genomic_DNA"/>
</dbReference>
<comment type="caution">
    <text evidence="3">The sequence shown here is derived from an EMBL/GenBank/DDBJ whole genome shotgun (WGS) entry which is preliminary data.</text>
</comment>
<evidence type="ECO:0000313" key="6">
    <source>
        <dbReference type="Proteomes" id="UP000663829"/>
    </source>
</evidence>
<dbReference type="Gene3D" id="1.10.1410.40">
    <property type="match status" value="1"/>
</dbReference>
<proteinExistence type="inferred from homology"/>
<name>A0A815DCN8_9BILA</name>
<protein>
    <submittedName>
        <fullName evidence="3">Uncharacterized protein</fullName>
    </submittedName>
</protein>
<accession>A0A815DCN8</accession>
<dbReference type="OrthoDB" id="6054650at2759"/>
<evidence type="ECO:0000256" key="1">
    <source>
        <dbReference type="ARBA" id="ARBA00008307"/>
    </source>
</evidence>